<reference evidence="2" key="1">
    <citation type="journal article" date="2011" name="Nat. Commun.">
        <title>Effector diversification within compartments of the Leptosphaeria maculans genome affected by Repeat-Induced Point mutations.</title>
        <authorList>
            <person name="Rouxel T."/>
            <person name="Grandaubert J."/>
            <person name="Hane J.K."/>
            <person name="Hoede C."/>
            <person name="van de Wouw A.P."/>
            <person name="Couloux A."/>
            <person name="Dominguez V."/>
            <person name="Anthouard V."/>
            <person name="Bally P."/>
            <person name="Bourras S."/>
            <person name="Cozijnsen A.J."/>
            <person name="Ciuffetti L.M."/>
            <person name="Degrave A."/>
            <person name="Dilmaghani A."/>
            <person name="Duret L."/>
            <person name="Fudal I."/>
            <person name="Goodwin S.B."/>
            <person name="Gout L."/>
            <person name="Glaser N."/>
            <person name="Linglin J."/>
            <person name="Kema G.H.J."/>
            <person name="Lapalu N."/>
            <person name="Lawrence C.B."/>
            <person name="May K."/>
            <person name="Meyer M."/>
            <person name="Ollivier B."/>
            <person name="Poulain J."/>
            <person name="Schoch C.L."/>
            <person name="Simon A."/>
            <person name="Spatafora J.W."/>
            <person name="Stachowiak A."/>
            <person name="Turgeon B.G."/>
            <person name="Tyler B.M."/>
            <person name="Vincent D."/>
            <person name="Weissenbach J."/>
            <person name="Amselem J."/>
            <person name="Quesneville H."/>
            <person name="Oliver R.P."/>
            <person name="Wincker P."/>
            <person name="Balesdent M.-H."/>
            <person name="Howlett B.J."/>
        </authorList>
    </citation>
    <scope>NUCLEOTIDE SEQUENCE [LARGE SCALE GENOMIC DNA]</scope>
    <source>
        <strain evidence="2">JN3 / isolate v23.1.3 / race Av1-4-5-6-7-8</strain>
    </source>
</reference>
<sequence>MSAHRLPTSASSPALRIAPSKPALFPRFNESLLLFFPSSFLLSSHGE</sequence>
<dbReference type="HOGENOM" id="CLU_3175515_0_0_1"/>
<dbReference type="AlphaFoldDB" id="E4ZHS3"/>
<dbReference type="EMBL" id="FP929065">
    <property type="protein sequence ID" value="CBX90906.1"/>
    <property type="molecule type" value="Genomic_DNA"/>
</dbReference>
<protein>
    <submittedName>
        <fullName evidence="1">Predicted protein</fullName>
    </submittedName>
</protein>
<gene>
    <name evidence="1" type="ORF">LEMA_P059400.1</name>
</gene>
<evidence type="ECO:0000313" key="2">
    <source>
        <dbReference type="Proteomes" id="UP000002668"/>
    </source>
</evidence>
<accession>E4ZHS3</accession>
<dbReference type="VEuPathDB" id="FungiDB:LEMA_P059400.1"/>
<dbReference type="InParanoid" id="E4ZHS3"/>
<dbReference type="Proteomes" id="UP000002668">
    <property type="component" value="Genome"/>
</dbReference>
<keyword evidence="2" id="KW-1185">Reference proteome</keyword>
<evidence type="ECO:0000313" key="1">
    <source>
        <dbReference type="EMBL" id="CBX90906.1"/>
    </source>
</evidence>
<organism evidence="2">
    <name type="scientific">Leptosphaeria maculans (strain JN3 / isolate v23.1.3 / race Av1-4-5-6-7-8)</name>
    <name type="common">Blackleg fungus</name>
    <name type="synonym">Phoma lingam</name>
    <dbReference type="NCBI Taxonomy" id="985895"/>
    <lineage>
        <taxon>Eukaryota</taxon>
        <taxon>Fungi</taxon>
        <taxon>Dikarya</taxon>
        <taxon>Ascomycota</taxon>
        <taxon>Pezizomycotina</taxon>
        <taxon>Dothideomycetes</taxon>
        <taxon>Pleosporomycetidae</taxon>
        <taxon>Pleosporales</taxon>
        <taxon>Pleosporineae</taxon>
        <taxon>Leptosphaeriaceae</taxon>
        <taxon>Plenodomus</taxon>
        <taxon>Plenodomus lingam/Leptosphaeria maculans species complex</taxon>
    </lineage>
</organism>
<name>E4ZHS3_LEPMJ</name>
<proteinExistence type="predicted"/>